<feature type="compositionally biased region" description="Polar residues" evidence="2">
    <location>
        <begin position="1292"/>
        <end position="1301"/>
    </location>
</feature>
<protein>
    <recommendedName>
        <fullName evidence="5">Nck-associated protein 5 C-terminal domain-containing protein</fullName>
    </recommendedName>
</protein>
<feature type="compositionally biased region" description="Basic and acidic residues" evidence="2">
    <location>
        <begin position="496"/>
        <end position="508"/>
    </location>
</feature>
<evidence type="ECO:0000313" key="4">
    <source>
        <dbReference type="Proteomes" id="UP000291343"/>
    </source>
</evidence>
<evidence type="ECO:0000256" key="1">
    <source>
        <dbReference type="SAM" id="Coils"/>
    </source>
</evidence>
<feature type="region of interest" description="Disordered" evidence="2">
    <location>
        <begin position="13"/>
        <end position="40"/>
    </location>
</feature>
<feature type="region of interest" description="Disordered" evidence="2">
    <location>
        <begin position="1039"/>
        <end position="1116"/>
    </location>
</feature>
<dbReference type="STRING" id="195883.A0A482WWG5"/>
<name>A0A482WWG5_LAOST</name>
<dbReference type="SMR" id="A0A482WWG5"/>
<dbReference type="PANTHER" id="PTHR21740">
    <property type="entry name" value="NCK-ASSOCIATED PROTEIN 5"/>
    <property type="match status" value="1"/>
</dbReference>
<feature type="coiled-coil region" evidence="1">
    <location>
        <begin position="243"/>
        <end position="338"/>
    </location>
</feature>
<evidence type="ECO:0000313" key="3">
    <source>
        <dbReference type="EMBL" id="RZF37835.1"/>
    </source>
</evidence>
<keyword evidence="4" id="KW-1185">Reference proteome</keyword>
<dbReference type="InterPro" id="IPR026163">
    <property type="entry name" value="Nckap5l"/>
</dbReference>
<feature type="compositionally biased region" description="Basic and acidic residues" evidence="2">
    <location>
        <begin position="997"/>
        <end position="1022"/>
    </location>
</feature>
<gene>
    <name evidence="3" type="ORF">LSTR_LSTR011827</name>
</gene>
<feature type="compositionally biased region" description="Basic residues" evidence="2">
    <location>
        <begin position="1227"/>
        <end position="1240"/>
    </location>
</feature>
<keyword evidence="1" id="KW-0175">Coiled coil</keyword>
<sequence>MLGVLKRRWKPKRGVSNNNINNINNNNNATRRQSKTDSSMQVDIARTATSPRAIHPVVDEKAALVVAYGLPPLAGGGDEAPCTEAAPGGGGVYPLQPNICVEAGRIEFIKPTQDSATSPNLEKSDPAKEWLERRVAQLEEALEEERKGIQRERMLTAKLQRQISRREVAQRDVDRERRLRCESEARLRSSLSEADRCRTRLASLQKEFTRMEDTVRSMLQYKSKYELLKHEKASLTLAFESKVQQFQSALNKLSHENEQLKKQLRTFEAAGGGKVVERLQELERDNSALSQEGEVQRRQYERCLDDVANQVVRALLAQKGLREEIGSLHRKIKDLETQNRALSSLLIQQLQGATPVTPCSLLATSQDKQTKATVTLALPGGGRSRGRPVSCDEARLRALLVGGGGGVLGEDGGGGTAVVWLPIQRPRSLNLDASCCQYRAHRANAASRPPLLTSPLTGGSGIKKSGEDEGSESPESGNRDEGYSTMSSDVQGPLEAPRRGLEDLKEATDETESATVPIDRSTSPDRILDVPETSDLVLIPLSVAVAAQTRHSFPAVEELLPFQHIMRSFSDSHLCLKLTPNSPSPSYSLTSAESLFLFGDKSQQPLRRSRATTSLLCTAVQEEEDDSGSWSSVDNWDTDYIQHWLRLDETRSQLQQQMEYDAAELEDWTMEETEFWKRCEAITPNQSHLPSIQETNASELEEDANECLWNGSSYLVDMSSDGNELMGRCLWPTSARCLISPGGDSWSSVGTNSEDSKSCNDNCQNGSKRSSTAMSTDSGESPAVGTDFTRDFYRLVKFESTKSLASTSSRGDNVGLKRQDLSFSSDREQALQSVLHFIAEQQQYCLSREVQDHPSDGLDVSPFKNLTNDENENRNNELVEGLMSVDETLESKLCMKPNECCDTTKISPESSTNGGEDEEVKVAVLNENVELKRPTLVSDDFSNDGINDCLDLRHKDVESSAITNEVDCDVNSCCNVRLGSKEQILPNDTSCRVSDSNSDKKSVEEVVEPQKEVQKEVRSRDSLLEQPSLIPRLIRPDLMPTKSTFLGPVPEEDEDHCSVSTTDSTPKSPQLPKSPEPKRASLIPKSSQIPKSPESKRVFRRPLESSSSGPSTEASVLVGDSNALGFHERASSKDVIDELNRMIRKGEDSAEVETSSTVTNLDMGCCCPTGWVHVERDIDFTDPKARANLLDVMLAASHSSSSADSASDGGGNSSDSEADEPPDYQHLHRIHRFRRQKKASANREPLGALRCTSSAPRPSIIGRDDFFVRYGEKEREAVASFDFLEELSTTSISGASSCDNNPPSGGASGPGGDSPPLSRSQSQTPDPDAPEHLSLSDSCAGSFSGSELSLENH</sequence>
<feature type="compositionally biased region" description="Polar residues" evidence="2">
    <location>
        <begin position="748"/>
        <end position="779"/>
    </location>
</feature>
<feature type="region of interest" description="Disordered" evidence="2">
    <location>
        <begin position="1200"/>
        <end position="1254"/>
    </location>
</feature>
<reference evidence="3 4" key="1">
    <citation type="journal article" date="2017" name="Gigascience">
        <title>Genome sequence of the small brown planthopper, Laodelphax striatellus.</title>
        <authorList>
            <person name="Zhu J."/>
            <person name="Jiang F."/>
            <person name="Wang X."/>
            <person name="Yang P."/>
            <person name="Bao Y."/>
            <person name="Zhao W."/>
            <person name="Wang W."/>
            <person name="Lu H."/>
            <person name="Wang Q."/>
            <person name="Cui N."/>
            <person name="Li J."/>
            <person name="Chen X."/>
            <person name="Luo L."/>
            <person name="Yu J."/>
            <person name="Kang L."/>
            <person name="Cui F."/>
        </authorList>
    </citation>
    <scope>NUCLEOTIDE SEQUENCE [LARGE SCALE GENOMIC DNA]</scope>
    <source>
        <strain evidence="3">Lst14</strain>
    </source>
</reference>
<feature type="compositionally biased region" description="Low complexity" evidence="2">
    <location>
        <begin position="17"/>
        <end position="28"/>
    </location>
</feature>
<dbReference type="OrthoDB" id="8930856at2759"/>
<dbReference type="InParanoid" id="A0A482WWG5"/>
<feature type="compositionally biased region" description="Polar residues" evidence="2">
    <location>
        <begin position="1058"/>
        <end position="1068"/>
    </location>
</feature>
<dbReference type="EMBL" id="QKKF02023250">
    <property type="protein sequence ID" value="RZF37835.1"/>
    <property type="molecule type" value="Genomic_DNA"/>
</dbReference>
<feature type="region of interest" description="Disordered" evidence="2">
    <location>
        <begin position="748"/>
        <end position="783"/>
    </location>
</feature>
<feature type="region of interest" description="Disordered" evidence="2">
    <location>
        <begin position="1292"/>
        <end position="1353"/>
    </location>
</feature>
<evidence type="ECO:0008006" key="5">
    <source>
        <dbReference type="Google" id="ProtNLM"/>
    </source>
</evidence>
<comment type="caution">
    <text evidence="3">The sequence shown here is derived from an EMBL/GenBank/DDBJ whole genome shotgun (WGS) entry which is preliminary data.</text>
</comment>
<feature type="region of interest" description="Disordered" evidence="2">
    <location>
        <begin position="447"/>
        <end position="526"/>
    </location>
</feature>
<feature type="compositionally biased region" description="Basic and acidic residues" evidence="2">
    <location>
        <begin position="1093"/>
        <end position="1103"/>
    </location>
</feature>
<feature type="region of interest" description="Disordered" evidence="2">
    <location>
        <begin position="988"/>
        <end position="1022"/>
    </location>
</feature>
<dbReference type="PANTHER" id="PTHR21740:SF8">
    <property type="entry name" value="NCK-ASSOCIATED PROTEIN 5"/>
    <property type="match status" value="1"/>
</dbReference>
<feature type="coiled-coil region" evidence="1">
    <location>
        <begin position="128"/>
        <end position="155"/>
    </location>
</feature>
<proteinExistence type="predicted"/>
<organism evidence="3 4">
    <name type="scientific">Laodelphax striatellus</name>
    <name type="common">Small brown planthopper</name>
    <name type="synonym">Delphax striatella</name>
    <dbReference type="NCBI Taxonomy" id="195883"/>
    <lineage>
        <taxon>Eukaryota</taxon>
        <taxon>Metazoa</taxon>
        <taxon>Ecdysozoa</taxon>
        <taxon>Arthropoda</taxon>
        <taxon>Hexapoda</taxon>
        <taxon>Insecta</taxon>
        <taxon>Pterygota</taxon>
        <taxon>Neoptera</taxon>
        <taxon>Paraneoptera</taxon>
        <taxon>Hemiptera</taxon>
        <taxon>Auchenorrhyncha</taxon>
        <taxon>Fulgoroidea</taxon>
        <taxon>Delphacidae</taxon>
        <taxon>Criomorphinae</taxon>
        <taxon>Laodelphax</taxon>
    </lineage>
</organism>
<feature type="compositionally biased region" description="Polar residues" evidence="2">
    <location>
        <begin position="1335"/>
        <end position="1353"/>
    </location>
</feature>
<evidence type="ECO:0000256" key="2">
    <source>
        <dbReference type="SAM" id="MobiDB-lite"/>
    </source>
</evidence>
<accession>A0A482WWG5</accession>
<feature type="compositionally biased region" description="Low complexity" evidence="2">
    <location>
        <begin position="1105"/>
        <end position="1115"/>
    </location>
</feature>
<dbReference type="Proteomes" id="UP000291343">
    <property type="component" value="Unassembled WGS sequence"/>
</dbReference>